<reference evidence="1 2" key="1">
    <citation type="submission" date="2022-06" db="EMBL/GenBank/DDBJ databases">
        <title>Ideonella sp. NS12-5 Genome sequencing and assembly.</title>
        <authorList>
            <person name="Jung Y."/>
        </authorList>
    </citation>
    <scope>NUCLEOTIDE SEQUENCE [LARGE SCALE GENOMIC DNA]</scope>
    <source>
        <strain evidence="1 2">NS12-5</strain>
    </source>
</reference>
<dbReference type="PANTHER" id="PTHR35271">
    <property type="entry name" value="ABC TRANSPORTER, SUBSTRATE-BINDING LIPOPROTEIN-RELATED"/>
    <property type="match status" value="1"/>
</dbReference>
<evidence type="ECO:0008006" key="3">
    <source>
        <dbReference type="Google" id="ProtNLM"/>
    </source>
</evidence>
<dbReference type="RefSeq" id="WP_252770955.1">
    <property type="nucleotide sequence ID" value="NZ_JAMXMC010000009.1"/>
</dbReference>
<dbReference type="Proteomes" id="UP001204851">
    <property type="component" value="Unassembled WGS sequence"/>
</dbReference>
<evidence type="ECO:0000313" key="1">
    <source>
        <dbReference type="EMBL" id="MCO5978361.1"/>
    </source>
</evidence>
<dbReference type="PANTHER" id="PTHR35271:SF1">
    <property type="entry name" value="ABC TRANSPORTER, SUBSTRATE-BINDING LIPOPROTEIN"/>
    <property type="match status" value="1"/>
</dbReference>
<gene>
    <name evidence="1" type="ORF">M0L44_16810</name>
</gene>
<sequence>MDQPLMTALERELAPLQRQGHHLVLERGGLSPEASDSHSLLQVEQWLARRHWDLVVSTTMSPVAEVRKLDHNIPVLFRSADDPRSYCLVRSLRQPGTPTTGFTSALPGWAKMAEALHLAFPRIRGLTLLVDGTREEFDPDCPGVDMPPCRPGPIPPDELPQALGSSQDDAGLRLAARRAGLPLRYVRFCRREDIGQLKDWLPSGQGVLVPMTYLTYFHREQLVPALQGQGLPVVYDARYFLQAGGLMAVKAISDPPDLPRGIELARRILEGADPAHIPIQRPEGFEFIINLRAARAMGLVPSKAALRTADQLWR</sequence>
<comment type="caution">
    <text evidence="1">The sequence shown here is derived from an EMBL/GenBank/DDBJ whole genome shotgun (WGS) entry which is preliminary data.</text>
</comment>
<dbReference type="EMBL" id="JAMXMC010000009">
    <property type="protein sequence ID" value="MCO5978361.1"/>
    <property type="molecule type" value="Genomic_DNA"/>
</dbReference>
<keyword evidence="2" id="KW-1185">Reference proteome</keyword>
<accession>A0ABT1BQ57</accession>
<dbReference type="InterPro" id="IPR007487">
    <property type="entry name" value="ABC_transpt-TYRBP-like"/>
</dbReference>
<protein>
    <recommendedName>
        <fullName evidence="3">ABC transporter substrate-binding protein</fullName>
    </recommendedName>
</protein>
<name>A0ABT1BQ57_9BURK</name>
<organism evidence="1 2">
    <name type="scientific">Ideonella oryzae</name>
    <dbReference type="NCBI Taxonomy" id="2937441"/>
    <lineage>
        <taxon>Bacteria</taxon>
        <taxon>Pseudomonadati</taxon>
        <taxon>Pseudomonadota</taxon>
        <taxon>Betaproteobacteria</taxon>
        <taxon>Burkholderiales</taxon>
        <taxon>Sphaerotilaceae</taxon>
        <taxon>Ideonella</taxon>
    </lineage>
</organism>
<evidence type="ECO:0000313" key="2">
    <source>
        <dbReference type="Proteomes" id="UP001204851"/>
    </source>
</evidence>
<proteinExistence type="predicted"/>
<dbReference type="Gene3D" id="3.40.50.2300">
    <property type="match status" value="2"/>
</dbReference>